<evidence type="ECO:0000313" key="2">
    <source>
        <dbReference type="Proteomes" id="UP000204584"/>
    </source>
</evidence>
<organism evidence="1 2">
    <name type="scientific">Pandoravirus salinus</name>
    <dbReference type="NCBI Taxonomy" id="1349410"/>
    <lineage>
        <taxon>Viruses</taxon>
        <taxon>Pandoravirus</taxon>
    </lineage>
</organism>
<dbReference type="EMBL" id="KC977571">
    <property type="protein sequence ID" value="AGO85740.1"/>
    <property type="molecule type" value="Genomic_DNA"/>
</dbReference>
<dbReference type="GeneID" id="16607527"/>
<name>S4W5S8_9VIRU</name>
<sequence>MQPRDTKGDNSGTINDALCDDLLYRILVFDVGVGLLPLVSRVCVRWRSIAAEAPASLRDDLIERTAALCVESRASPPALLCGWAARTRTLASRVGPHLVHSGHLVDAVLCGHGDVIRWIRGQQHPWVECDPEGRDDRRYHNFCENDPASYDFCPRCGRGREADAWPWACAASQGNPRAIVDDVNALVAVRGRLTERQRDCWMPVLDRALIDLATHGNADAIGFLVDEQLVRTRHYGYGDFTIWAAAAATGRLDLLKWGHATEGDRKDYPRLGMVASAASQVMRYAASSGHVEVIEWVMDTHRERDEWFEDLDHDIYWSALEGGRTNVLDWLVSKRDASLRVWDYRTSGNFFGESPWRALLAPDASSLRWLHARGVTIPIDLVECARGDDEYVMDRLELAGSPETVAYAVDVCGCRRPNAKALRMASAENRLDLVRQAAERGWIDTEQLWGTLLTKAVDNCADSVSEWIASFHAAHTSTTAGSRGPVPSMGSVQRISPVLAPARPFSTKWDFADPTLHATMVLRHAAGAPWAGTETLVSRGTCASAASILWALSKGCPMPRGWGKISRRAVMAACASALSVDAKSTRRRHKPCLDLDVAMPLDCMTKSDAAAVRAWIDTRRLVRRLARSPPGACDPTGSIVRDAHALSQGSLSEDLMERLASAFWSRVDRPLAGDEHRTRMLSKRRRARLRHKRSRTLGYLPVAVATL</sequence>
<reference evidence="1 2" key="1">
    <citation type="journal article" date="2013" name="Science">
        <title>Pandoraviruses: amoeba viruses with genomes up to 2.5 Mb reaching that of parasitic eukaryotes.</title>
        <authorList>
            <person name="Philippe N."/>
            <person name="Legendre M."/>
            <person name="Doutre G."/>
            <person name="Coute Y."/>
            <person name="Poirot O."/>
            <person name="Lescot M."/>
            <person name="Arslan D."/>
            <person name="Seltzer V."/>
            <person name="Bertaux L."/>
            <person name="Bruley C."/>
            <person name="Garin J."/>
            <person name="Claverie J.M."/>
            <person name="Abergel C."/>
        </authorList>
    </citation>
    <scope>NUCLEOTIDE SEQUENCE [LARGE SCALE GENOMIC DNA]</scope>
</reference>
<gene>
    <name evidence="1" type="ORF">psal_cds_1347</name>
</gene>
<dbReference type="PANTHER" id="PTHR46586:SF3">
    <property type="entry name" value="ANKYRIN REPEAT-CONTAINING PROTEIN"/>
    <property type="match status" value="1"/>
</dbReference>
<evidence type="ECO:0000313" key="1">
    <source>
        <dbReference type="EMBL" id="AGO85740.1"/>
    </source>
</evidence>
<dbReference type="Proteomes" id="UP000204584">
    <property type="component" value="Segment"/>
</dbReference>
<accession>S4W5S8</accession>
<dbReference type="KEGG" id="vg:16607527"/>
<dbReference type="SUPFAM" id="SSF140860">
    <property type="entry name" value="Pseudo ankyrin repeat-like"/>
    <property type="match status" value="1"/>
</dbReference>
<dbReference type="PANTHER" id="PTHR46586">
    <property type="entry name" value="ANKYRIN REPEAT-CONTAINING PROTEIN"/>
    <property type="match status" value="1"/>
</dbReference>
<proteinExistence type="predicted"/>
<dbReference type="InterPro" id="IPR052050">
    <property type="entry name" value="SecEffector_AnkRepeat"/>
</dbReference>
<protein>
    <submittedName>
        <fullName evidence="1">Uncharacterized protein</fullName>
    </submittedName>
</protein>
<keyword evidence="2" id="KW-1185">Reference proteome</keyword>
<dbReference type="Gene3D" id="1.25.40.20">
    <property type="entry name" value="Ankyrin repeat-containing domain"/>
    <property type="match status" value="1"/>
</dbReference>
<dbReference type="RefSeq" id="YP_008438819.1">
    <property type="nucleotide sequence ID" value="NC_022098.1"/>
</dbReference>
<dbReference type="InterPro" id="IPR036770">
    <property type="entry name" value="Ankyrin_rpt-contain_sf"/>
</dbReference>